<dbReference type="InterPro" id="IPR050613">
    <property type="entry name" value="Sec_Metabolite_Reg"/>
</dbReference>
<feature type="region of interest" description="Disordered" evidence="3">
    <location>
        <begin position="668"/>
        <end position="697"/>
    </location>
</feature>
<dbReference type="GO" id="GO:0008270">
    <property type="term" value="F:zinc ion binding"/>
    <property type="evidence" value="ECO:0007669"/>
    <property type="project" value="InterPro"/>
</dbReference>
<evidence type="ECO:0000313" key="6">
    <source>
        <dbReference type="Proteomes" id="UP001383192"/>
    </source>
</evidence>
<dbReference type="Proteomes" id="UP001383192">
    <property type="component" value="Unassembled WGS sequence"/>
</dbReference>
<dbReference type="CDD" id="cd12148">
    <property type="entry name" value="fungal_TF_MHR"/>
    <property type="match status" value="1"/>
</dbReference>
<keyword evidence="6" id="KW-1185">Reference proteome</keyword>
<dbReference type="EMBL" id="JAYKXP010000016">
    <property type="protein sequence ID" value="KAK7049603.1"/>
    <property type="molecule type" value="Genomic_DNA"/>
</dbReference>
<feature type="domain" description="Xylanolytic transcriptional activator regulatory" evidence="4">
    <location>
        <begin position="280"/>
        <end position="353"/>
    </location>
</feature>
<dbReference type="Pfam" id="PF04082">
    <property type="entry name" value="Fungal_trans"/>
    <property type="match status" value="1"/>
</dbReference>
<proteinExistence type="predicted"/>
<dbReference type="PANTHER" id="PTHR31001">
    <property type="entry name" value="UNCHARACTERIZED TRANSCRIPTIONAL REGULATORY PROTEIN"/>
    <property type="match status" value="1"/>
</dbReference>
<evidence type="ECO:0000313" key="5">
    <source>
        <dbReference type="EMBL" id="KAK7049603.1"/>
    </source>
</evidence>
<keyword evidence="2" id="KW-0539">Nucleus</keyword>
<evidence type="ECO:0000256" key="1">
    <source>
        <dbReference type="ARBA" id="ARBA00004123"/>
    </source>
</evidence>
<dbReference type="GO" id="GO:0006351">
    <property type="term" value="P:DNA-templated transcription"/>
    <property type="evidence" value="ECO:0007669"/>
    <property type="project" value="InterPro"/>
</dbReference>
<comment type="subcellular location">
    <subcellularLocation>
        <location evidence="1">Nucleus</location>
    </subcellularLocation>
</comment>
<dbReference type="AlphaFoldDB" id="A0AAW0DBB2"/>
<protein>
    <recommendedName>
        <fullName evidence="4">Xylanolytic transcriptional activator regulatory domain-containing protein</fullName>
    </recommendedName>
</protein>
<organism evidence="5 6">
    <name type="scientific">Paramarasmius palmivorus</name>
    <dbReference type="NCBI Taxonomy" id="297713"/>
    <lineage>
        <taxon>Eukaryota</taxon>
        <taxon>Fungi</taxon>
        <taxon>Dikarya</taxon>
        <taxon>Basidiomycota</taxon>
        <taxon>Agaricomycotina</taxon>
        <taxon>Agaricomycetes</taxon>
        <taxon>Agaricomycetidae</taxon>
        <taxon>Agaricales</taxon>
        <taxon>Marasmiineae</taxon>
        <taxon>Marasmiaceae</taxon>
        <taxon>Paramarasmius</taxon>
    </lineage>
</organism>
<dbReference type="GO" id="GO:0005634">
    <property type="term" value="C:nucleus"/>
    <property type="evidence" value="ECO:0007669"/>
    <property type="project" value="UniProtKB-SubCell"/>
</dbReference>
<sequence length="746" mass="83311">MLSFVLADTSELHTKIAEMGKRIRELEDALAISHSGTSNEPHPLLRDELLYIKYGPETNITAPKERRRDPPSEMLDALGTLTVGGPEEAKYFGRSAGPEMMLLTGADMEEAPDIDEISTTLKVDAEILHLSKIFPVNFDDKQSRILKVLYGYLPEQPRAWSLCEAYLEHTSWQFAPIRREELINDVLVPVYRGLKEGQAHETIASPHRLAVLFMVLAQGALVDLTLEQNSTEAEDYFHLSRAALSLRSVFDSPEVATVQAVVLVASYYSMAGKRYTMDSTWNMISLGCKLAQGLGLHRDSARWHLDAKTVQRRRQLFWELHSCEVVYSISIGRPSAIRMSYVDCEFPADEEGLMDKDGNPLIGFYQLKYEFCRDITLQLTELTLSATPPGYDTILDLDRQVREKILPPHLNTFMDISDPRFTPSTYMRGCLLGQYKSVVLLYIHRTYFTQAILDDPVNPLRSRYAPSFLAAYRCASGIIQACLNHYERLPELCTRWWSTWTHLFSAALVVGITVARSPASVITPHAFVDLGLACELFEKGAPDTRRARVASRILRRLRDKAYEVYSQHKSGGSLPTTSSIGHDDELAHFDGRTKVVFSKLMATKFGRPSPRPMAPSSSAIQEDNTILTDAHPSLVEYLSSLPSPEYSQGLLPNSSHYHGQLLYQNDAMHTSPGLPARQSYEDQPAVDGGSQYLTSTDTGSIANDLGASPEGFADLEVMLSMGSTGIDAQWNSFMRDLGILDASQGY</sequence>
<dbReference type="InterPro" id="IPR007219">
    <property type="entry name" value="XnlR_reg_dom"/>
</dbReference>
<dbReference type="PANTHER" id="PTHR31001:SF56">
    <property type="entry name" value="ZN(2)-C6 FUNGAL-TYPE DOMAIN-CONTAINING PROTEIN"/>
    <property type="match status" value="1"/>
</dbReference>
<name>A0AAW0DBB2_9AGAR</name>
<dbReference type="GO" id="GO:0003677">
    <property type="term" value="F:DNA binding"/>
    <property type="evidence" value="ECO:0007669"/>
    <property type="project" value="InterPro"/>
</dbReference>
<gene>
    <name evidence="5" type="ORF">VNI00_005634</name>
</gene>
<evidence type="ECO:0000256" key="2">
    <source>
        <dbReference type="ARBA" id="ARBA00023242"/>
    </source>
</evidence>
<accession>A0AAW0DBB2</accession>
<comment type="caution">
    <text evidence="5">The sequence shown here is derived from an EMBL/GenBank/DDBJ whole genome shotgun (WGS) entry which is preliminary data.</text>
</comment>
<evidence type="ECO:0000259" key="4">
    <source>
        <dbReference type="SMART" id="SM00906"/>
    </source>
</evidence>
<dbReference type="SMART" id="SM00906">
    <property type="entry name" value="Fungal_trans"/>
    <property type="match status" value="1"/>
</dbReference>
<reference evidence="5 6" key="1">
    <citation type="submission" date="2024-01" db="EMBL/GenBank/DDBJ databases">
        <title>A draft genome for a cacao thread blight-causing isolate of Paramarasmius palmivorus.</title>
        <authorList>
            <person name="Baruah I.K."/>
            <person name="Bukari Y."/>
            <person name="Amoako-Attah I."/>
            <person name="Meinhardt L.W."/>
            <person name="Bailey B.A."/>
            <person name="Cohen S.P."/>
        </authorList>
    </citation>
    <scope>NUCLEOTIDE SEQUENCE [LARGE SCALE GENOMIC DNA]</scope>
    <source>
        <strain evidence="5 6">GH-12</strain>
    </source>
</reference>
<evidence type="ECO:0000256" key="3">
    <source>
        <dbReference type="SAM" id="MobiDB-lite"/>
    </source>
</evidence>